<feature type="domain" description="Cytochrome C Planctomycete-type" evidence="8">
    <location>
        <begin position="316"/>
        <end position="355"/>
    </location>
</feature>
<comment type="subcellular location">
    <subcellularLocation>
        <location evidence="1">Cell membrane</location>
        <topology evidence="1">Multi-pass membrane protein</topology>
    </subcellularLocation>
</comment>
<dbReference type="Pfam" id="PF01292">
    <property type="entry name" value="Ni_hydr_CYTB"/>
    <property type="match status" value="1"/>
</dbReference>
<dbReference type="InterPro" id="IPR016174">
    <property type="entry name" value="Di-haem_cyt_TM"/>
</dbReference>
<accession>A0A0S7BIB6</accession>
<dbReference type="PANTHER" id="PTHR30485:SF0">
    <property type="entry name" value="NI_FE-HYDROGENASE 1 B-TYPE CYTOCHROME SUBUNIT-RELATED"/>
    <property type="match status" value="1"/>
</dbReference>
<dbReference type="InterPro" id="IPR051542">
    <property type="entry name" value="Hydrogenase_cytochrome"/>
</dbReference>
<keyword evidence="3 6" id="KW-0812">Transmembrane</keyword>
<keyword evidence="5 6" id="KW-0472">Membrane</keyword>
<dbReference type="GO" id="GO:0020037">
    <property type="term" value="F:heme binding"/>
    <property type="evidence" value="ECO:0007669"/>
    <property type="project" value="TreeGrafter"/>
</dbReference>
<dbReference type="Proteomes" id="UP000055060">
    <property type="component" value="Unassembled WGS sequence"/>
</dbReference>
<keyword evidence="2" id="KW-1003">Cell membrane</keyword>
<dbReference type="InterPro" id="IPR011429">
    <property type="entry name" value="Cyt_c_Planctomycete-type"/>
</dbReference>
<dbReference type="Pfam" id="PF07635">
    <property type="entry name" value="PSCyt1"/>
    <property type="match status" value="1"/>
</dbReference>
<dbReference type="OrthoDB" id="9814800at2"/>
<feature type="transmembrane region" description="Helical" evidence="6">
    <location>
        <begin position="20"/>
        <end position="39"/>
    </location>
</feature>
<proteinExistence type="predicted"/>
<dbReference type="Gene3D" id="1.20.950.20">
    <property type="entry name" value="Transmembrane di-heme cytochromes, Chain C"/>
    <property type="match status" value="1"/>
</dbReference>
<feature type="transmembrane region" description="Helical" evidence="6">
    <location>
        <begin position="238"/>
        <end position="258"/>
    </location>
</feature>
<feature type="transmembrane region" description="Helical" evidence="6">
    <location>
        <begin position="128"/>
        <end position="148"/>
    </location>
</feature>
<evidence type="ECO:0000259" key="8">
    <source>
        <dbReference type="Pfam" id="PF07635"/>
    </source>
</evidence>
<protein>
    <submittedName>
        <fullName evidence="9">Cytochrome b subunit of formate dehydrogenase</fullName>
    </submittedName>
</protein>
<gene>
    <name evidence="9" type="ORF">LARV_01665</name>
</gene>
<dbReference type="InterPro" id="IPR011577">
    <property type="entry name" value="Cyt_b561_bac/Ni-Hgenase"/>
</dbReference>
<evidence type="ECO:0000256" key="5">
    <source>
        <dbReference type="ARBA" id="ARBA00023136"/>
    </source>
</evidence>
<evidence type="ECO:0000256" key="1">
    <source>
        <dbReference type="ARBA" id="ARBA00004651"/>
    </source>
</evidence>
<dbReference type="GO" id="GO:0005886">
    <property type="term" value="C:plasma membrane"/>
    <property type="evidence" value="ECO:0007669"/>
    <property type="project" value="UniProtKB-SubCell"/>
</dbReference>
<feature type="domain" description="Cytochrome b561 bacterial/Ni-hydrogenase" evidence="7">
    <location>
        <begin position="10"/>
        <end position="193"/>
    </location>
</feature>
<feature type="transmembrane region" description="Helical" evidence="6">
    <location>
        <begin position="168"/>
        <end position="186"/>
    </location>
</feature>
<evidence type="ECO:0000256" key="4">
    <source>
        <dbReference type="ARBA" id="ARBA00022989"/>
    </source>
</evidence>
<name>A0A0S7BIB6_9CHLR</name>
<evidence type="ECO:0000259" key="7">
    <source>
        <dbReference type="Pfam" id="PF01292"/>
    </source>
</evidence>
<organism evidence="9">
    <name type="scientific">Longilinea arvoryzae</name>
    <dbReference type="NCBI Taxonomy" id="360412"/>
    <lineage>
        <taxon>Bacteria</taxon>
        <taxon>Bacillati</taxon>
        <taxon>Chloroflexota</taxon>
        <taxon>Anaerolineae</taxon>
        <taxon>Anaerolineales</taxon>
        <taxon>Anaerolineaceae</taxon>
        <taxon>Longilinea</taxon>
    </lineage>
</organism>
<dbReference type="EMBL" id="DF967972">
    <property type="protein sequence ID" value="GAP13906.1"/>
    <property type="molecule type" value="Genomic_DNA"/>
</dbReference>
<evidence type="ECO:0000313" key="10">
    <source>
        <dbReference type="Proteomes" id="UP000055060"/>
    </source>
</evidence>
<evidence type="ECO:0000256" key="6">
    <source>
        <dbReference type="SAM" id="Phobius"/>
    </source>
</evidence>
<evidence type="ECO:0000256" key="3">
    <source>
        <dbReference type="ARBA" id="ARBA00022692"/>
    </source>
</evidence>
<feature type="transmembrane region" description="Helical" evidence="6">
    <location>
        <begin position="59"/>
        <end position="84"/>
    </location>
</feature>
<evidence type="ECO:0000313" key="9">
    <source>
        <dbReference type="EMBL" id="GAP13906.1"/>
    </source>
</evidence>
<dbReference type="STRING" id="360412.LARV_01665"/>
<sequence>MSEQQPTYNRFSIAQRIEHLILILSFTTLALTGIPQKFAQAGISEAIIAVLGGITTVRIIHRVAATLFILEAIYHAFVIGYKLIVLRLEPSMIPGIKDVMDALDFFLHNIGLKKEAPRMPRYNFGEKMEYWAMLWGLVLMGLTGFMLWNPIATTQILPGVFIPAAKVAHGWEAVLAVAAIVIWHFYNVHIKHWNWAMIKGRLTRSEMEEEHAGELVKIEQGEVRPTPPPEVIRKRSTIYLPIASVVSLGLMLVLFRFVTFEETAIKTIPPSESNGEIFSPQTPTPLPTAEPTIASTLPAAAPTWDAGIGALFQSKCTSCHGSMGGLSLSSYADALKGGKDGAVILPGDAAGSPLVVLQEKGDHPATFTSGELEIIKTWIDAGALEK</sequence>
<reference evidence="9" key="1">
    <citation type="submission" date="2015-07" db="EMBL/GenBank/DDBJ databases">
        <title>Draft Genome Sequences of Anaerolinea thermolimosa IMO-1, Bellilinea caldifistulae GOMI-1, Leptolinea tardivitalis YMTK-2, Levilinea saccharolytica KIBI-1,Longilinea arvoryzae KOME-1, Previously Described as Members of the Anaerolineaceae (Chloroflexi).</title>
        <authorList>
            <person name="Sekiguchi Y."/>
            <person name="Ohashi A."/>
            <person name="Matsuura N."/>
            <person name="Tourlousse M.D."/>
        </authorList>
    </citation>
    <scope>NUCLEOTIDE SEQUENCE [LARGE SCALE GENOMIC DNA]</scope>
    <source>
        <strain evidence="9">KOME-1</strain>
    </source>
</reference>
<dbReference type="AlphaFoldDB" id="A0A0S7BIB6"/>
<evidence type="ECO:0000256" key="2">
    <source>
        <dbReference type="ARBA" id="ARBA00022475"/>
    </source>
</evidence>
<dbReference type="GO" id="GO:0009055">
    <property type="term" value="F:electron transfer activity"/>
    <property type="evidence" value="ECO:0007669"/>
    <property type="project" value="InterPro"/>
</dbReference>
<dbReference type="SUPFAM" id="SSF81342">
    <property type="entry name" value="Transmembrane di-heme cytochromes"/>
    <property type="match status" value="1"/>
</dbReference>
<dbReference type="PANTHER" id="PTHR30485">
    <property type="entry name" value="NI/FE-HYDROGENASE 1 B-TYPE CYTOCHROME SUBUNIT"/>
    <property type="match status" value="1"/>
</dbReference>
<dbReference type="RefSeq" id="WP_075073208.1">
    <property type="nucleotide sequence ID" value="NZ_DF967972.1"/>
</dbReference>
<dbReference type="GO" id="GO:0022904">
    <property type="term" value="P:respiratory electron transport chain"/>
    <property type="evidence" value="ECO:0007669"/>
    <property type="project" value="InterPro"/>
</dbReference>
<keyword evidence="10" id="KW-1185">Reference proteome</keyword>
<keyword evidence="4 6" id="KW-1133">Transmembrane helix</keyword>